<feature type="domain" description="MYND-type" evidence="5">
    <location>
        <begin position="441"/>
        <end position="494"/>
    </location>
</feature>
<protein>
    <recommendedName>
        <fullName evidence="5">MYND-type domain-containing protein</fullName>
    </recommendedName>
</protein>
<evidence type="ECO:0000313" key="7">
    <source>
        <dbReference type="Proteomes" id="UP000541558"/>
    </source>
</evidence>
<keyword evidence="3" id="KW-0862">Zinc</keyword>
<evidence type="ECO:0000256" key="2">
    <source>
        <dbReference type="ARBA" id="ARBA00022771"/>
    </source>
</evidence>
<reference evidence="6 7" key="1">
    <citation type="journal article" date="2020" name="ISME J.">
        <title>Uncovering the hidden diversity of litter-decomposition mechanisms in mushroom-forming fungi.</title>
        <authorList>
            <person name="Floudas D."/>
            <person name="Bentzer J."/>
            <person name="Ahren D."/>
            <person name="Johansson T."/>
            <person name="Persson P."/>
            <person name="Tunlid A."/>
        </authorList>
    </citation>
    <scope>NUCLEOTIDE SEQUENCE [LARGE SCALE GENOMIC DNA]</scope>
    <source>
        <strain evidence="6 7">CBS 175.51</strain>
    </source>
</reference>
<dbReference type="PROSITE" id="PS50865">
    <property type="entry name" value="ZF_MYND_2"/>
    <property type="match status" value="1"/>
</dbReference>
<dbReference type="Gene3D" id="6.10.140.2220">
    <property type="match status" value="1"/>
</dbReference>
<dbReference type="GO" id="GO:0008270">
    <property type="term" value="F:zinc ion binding"/>
    <property type="evidence" value="ECO:0007669"/>
    <property type="project" value="UniProtKB-KW"/>
</dbReference>
<dbReference type="InterPro" id="IPR002893">
    <property type="entry name" value="Znf_MYND"/>
</dbReference>
<gene>
    <name evidence="6" type="ORF">D9611_011856</name>
</gene>
<dbReference type="Pfam" id="PF01753">
    <property type="entry name" value="zf-MYND"/>
    <property type="match status" value="1"/>
</dbReference>
<dbReference type="SUPFAM" id="SSF144232">
    <property type="entry name" value="HIT/MYND zinc finger-like"/>
    <property type="match status" value="1"/>
</dbReference>
<name>A0A8H5FCF9_9AGAR</name>
<dbReference type="AlphaFoldDB" id="A0A8H5FCF9"/>
<accession>A0A8H5FCF9</accession>
<evidence type="ECO:0000259" key="5">
    <source>
        <dbReference type="PROSITE" id="PS50865"/>
    </source>
</evidence>
<keyword evidence="1" id="KW-0479">Metal-binding</keyword>
<dbReference type="OrthoDB" id="2937055at2759"/>
<evidence type="ECO:0000256" key="3">
    <source>
        <dbReference type="ARBA" id="ARBA00022833"/>
    </source>
</evidence>
<dbReference type="Proteomes" id="UP000541558">
    <property type="component" value="Unassembled WGS sequence"/>
</dbReference>
<organism evidence="6 7">
    <name type="scientific">Ephemerocybe angulata</name>
    <dbReference type="NCBI Taxonomy" id="980116"/>
    <lineage>
        <taxon>Eukaryota</taxon>
        <taxon>Fungi</taxon>
        <taxon>Dikarya</taxon>
        <taxon>Basidiomycota</taxon>
        <taxon>Agaricomycotina</taxon>
        <taxon>Agaricomycetes</taxon>
        <taxon>Agaricomycetidae</taxon>
        <taxon>Agaricales</taxon>
        <taxon>Agaricineae</taxon>
        <taxon>Psathyrellaceae</taxon>
        <taxon>Ephemerocybe</taxon>
    </lineage>
</organism>
<proteinExistence type="predicted"/>
<sequence length="728" mass="83191">MPPPARNAPTADVRRILKEMRRKKLLKLALRSPEHYQALAEFLARENDTEWLDSILRSLEHNNVPRLPFDTEDNDLRRHTGSALQALTDLYFLFHTLHEGSTTPMVQAYTASCLRILLDRWPGVMSWMKFLLLYGARTNLDNVGLSIVTMCTSALATILTESEKDPLKLEIVSMTCTVDIVLLLLCQVNPKTKRYYDIPPTSSSICAIIELARIFLNSQEGWDAMHLRLRTVDSHTRQAAIRFFIVRIEQMVSQADRTNFIGVVKSYLCLVEAVIPVLFDDGIWQAFHKEGFIVKYTSALCLLTEKAHASDFVDPEFWAHISAASNVLVKAFIVKLSPNPGAYLPKMMEGGILKCLYLCLGHVNRGDVGLPSGSIWEALFLLQPFMYLSQAYAAAAIRGDSVLWGGRAKRTDANSEGICWTIDDALTRDYFVYVTRQKVKVSMCSNLKHPMERGGHELDEYYHSLKTCTGCHAVTYCSQECQKEDWDSLHSKECSVLAMEYRVQKYDKSWSSVRTRRDQVRWLEANLNLSVGPLPEFRREIWAKFLQWKTRCQASAPSTPGPSTATTRRQRPKFPYEVRREIWENYLQWKALRQPSAPLTPTLMTASRPRPPKFRPGSFLTVFDYVNNGYLSIEHTYSLDKYCAEASSLFEGGSPWIPRIRECISLMEDNRDEILLVEGRFRFDAERTMFTTLVMRYNPDGQEQHKYSVVSSFTRTSPAKAEAQASLP</sequence>
<keyword evidence="2 4" id="KW-0863">Zinc-finger</keyword>
<dbReference type="EMBL" id="JAACJK010000114">
    <property type="protein sequence ID" value="KAF5331348.1"/>
    <property type="molecule type" value="Genomic_DNA"/>
</dbReference>
<evidence type="ECO:0000256" key="4">
    <source>
        <dbReference type="PROSITE-ProRule" id="PRU00134"/>
    </source>
</evidence>
<evidence type="ECO:0000313" key="6">
    <source>
        <dbReference type="EMBL" id="KAF5331348.1"/>
    </source>
</evidence>
<evidence type="ECO:0000256" key="1">
    <source>
        <dbReference type="ARBA" id="ARBA00022723"/>
    </source>
</evidence>
<comment type="caution">
    <text evidence="6">The sequence shown here is derived from an EMBL/GenBank/DDBJ whole genome shotgun (WGS) entry which is preliminary data.</text>
</comment>
<keyword evidence="7" id="KW-1185">Reference proteome</keyword>